<dbReference type="EMBL" id="BQNB010019620">
    <property type="protein sequence ID" value="GJT87229.1"/>
    <property type="molecule type" value="Genomic_DNA"/>
</dbReference>
<proteinExistence type="predicted"/>
<keyword evidence="2" id="KW-1185">Reference proteome</keyword>
<reference evidence="1" key="2">
    <citation type="submission" date="2022-01" db="EMBL/GenBank/DDBJ databases">
        <authorList>
            <person name="Yamashiro T."/>
            <person name="Shiraishi A."/>
            <person name="Satake H."/>
            <person name="Nakayama K."/>
        </authorList>
    </citation>
    <scope>NUCLEOTIDE SEQUENCE</scope>
</reference>
<accession>A0ABQ5HI54</accession>
<comment type="caution">
    <text evidence="1">The sequence shown here is derived from an EMBL/GenBank/DDBJ whole genome shotgun (WGS) entry which is preliminary data.</text>
</comment>
<organism evidence="1 2">
    <name type="scientific">Tanacetum coccineum</name>
    <dbReference type="NCBI Taxonomy" id="301880"/>
    <lineage>
        <taxon>Eukaryota</taxon>
        <taxon>Viridiplantae</taxon>
        <taxon>Streptophyta</taxon>
        <taxon>Embryophyta</taxon>
        <taxon>Tracheophyta</taxon>
        <taxon>Spermatophyta</taxon>
        <taxon>Magnoliopsida</taxon>
        <taxon>eudicotyledons</taxon>
        <taxon>Gunneridae</taxon>
        <taxon>Pentapetalae</taxon>
        <taxon>asterids</taxon>
        <taxon>campanulids</taxon>
        <taxon>Asterales</taxon>
        <taxon>Asteraceae</taxon>
        <taxon>Asteroideae</taxon>
        <taxon>Anthemideae</taxon>
        <taxon>Anthemidinae</taxon>
        <taxon>Tanacetum</taxon>
    </lineage>
</organism>
<sequence length="143" mass="16448">MGSDPKPAIALDDDCLLTKDLRNFLLGRVKEFASLSNLRTALINEGFVNFKINYMGEIWVLLEFNSVNSKNLFHDITGVRSWFSQLKDASLDFNTDGRIVWVEIEGVPFKLWSGNTFKRIASKWGELLDVDDQEDTCYHLKRL</sequence>
<reference evidence="1" key="1">
    <citation type="journal article" date="2022" name="Int. J. Mol. Sci.">
        <title>Draft Genome of Tanacetum Coccineum: Genomic Comparison of Closely Related Tanacetum-Family Plants.</title>
        <authorList>
            <person name="Yamashiro T."/>
            <person name="Shiraishi A."/>
            <person name="Nakayama K."/>
            <person name="Satake H."/>
        </authorList>
    </citation>
    <scope>NUCLEOTIDE SEQUENCE</scope>
</reference>
<evidence type="ECO:0000313" key="2">
    <source>
        <dbReference type="Proteomes" id="UP001151760"/>
    </source>
</evidence>
<feature type="non-terminal residue" evidence="1">
    <location>
        <position position="143"/>
    </location>
</feature>
<protein>
    <submittedName>
        <fullName evidence="1">Nucleotide-binding alpha-beta plait domain-containing protein</fullName>
    </submittedName>
</protein>
<name>A0ABQ5HI54_9ASTR</name>
<evidence type="ECO:0000313" key="1">
    <source>
        <dbReference type="EMBL" id="GJT87229.1"/>
    </source>
</evidence>
<dbReference type="Proteomes" id="UP001151760">
    <property type="component" value="Unassembled WGS sequence"/>
</dbReference>
<gene>
    <name evidence="1" type="ORF">Tco_1068946</name>
</gene>